<accession>A0A8D0NE27</accession>
<reference evidence="2" key="1">
    <citation type="submission" date="2025-05" db="UniProtKB">
        <authorList>
            <consortium name="Ensembl"/>
        </authorList>
    </citation>
    <scope>IDENTIFICATION</scope>
</reference>
<feature type="region of interest" description="Disordered" evidence="1">
    <location>
        <begin position="32"/>
        <end position="58"/>
    </location>
</feature>
<feature type="region of interest" description="Disordered" evidence="1">
    <location>
        <begin position="226"/>
        <end position="246"/>
    </location>
</feature>
<dbReference type="Proteomes" id="UP000694726">
    <property type="component" value="Unplaced"/>
</dbReference>
<feature type="compositionally biased region" description="Polar residues" evidence="1">
    <location>
        <begin position="46"/>
        <end position="57"/>
    </location>
</feature>
<dbReference type="Ensembl" id="ENSSSCT00015044545.1">
    <property type="protein sequence ID" value="ENSSSCP00015017598.1"/>
    <property type="gene ID" value="ENSSSCG00015033612.1"/>
</dbReference>
<evidence type="ECO:0000313" key="3">
    <source>
        <dbReference type="Proteomes" id="UP000694726"/>
    </source>
</evidence>
<dbReference type="Ensembl" id="ENSSSCT00015044473.1">
    <property type="protein sequence ID" value="ENSSSCP00015017572.1"/>
    <property type="gene ID" value="ENSSSCG00015033612.1"/>
</dbReference>
<protein>
    <recommendedName>
        <fullName evidence="4">MTOR associated protein, eak-7 homolog</fullName>
    </recommendedName>
</protein>
<evidence type="ECO:0008006" key="4">
    <source>
        <dbReference type="Google" id="ProtNLM"/>
    </source>
</evidence>
<evidence type="ECO:0000256" key="1">
    <source>
        <dbReference type="SAM" id="MobiDB-lite"/>
    </source>
</evidence>
<organism evidence="2 3">
    <name type="scientific">Sus scrofa</name>
    <name type="common">Pig</name>
    <dbReference type="NCBI Taxonomy" id="9823"/>
    <lineage>
        <taxon>Eukaryota</taxon>
        <taxon>Metazoa</taxon>
        <taxon>Chordata</taxon>
        <taxon>Craniata</taxon>
        <taxon>Vertebrata</taxon>
        <taxon>Euteleostomi</taxon>
        <taxon>Mammalia</taxon>
        <taxon>Eutheria</taxon>
        <taxon>Laurasiatheria</taxon>
        <taxon>Artiodactyla</taxon>
        <taxon>Suina</taxon>
        <taxon>Suidae</taxon>
        <taxon>Sus</taxon>
    </lineage>
</organism>
<dbReference type="AlphaFoldDB" id="A0A8D0NE27"/>
<sequence>MLVYLLLGQIAVSKCHRLATGWAVPGGNLRTATGKAGRRRRRLSGQMGNSKSRSGQGLCSRFLPEEQAEVDGLFDALSSEKLSSRTSPRSFSLQALKSHVGEALPPEMVTRLFEGMRRADPTGKARGPSARVSQEQFTLSMSHLLRGSSEEKSLVILAMAAATDGPAEAREVLRFTEDLVGSVVHVLHYRQELRGWTQKQASGSPPRVQALAAQLFSELKLQGKCPALDPRPWPGGGRSVSSPSLP</sequence>
<proteinExistence type="predicted"/>
<evidence type="ECO:0000313" key="2">
    <source>
        <dbReference type="Ensembl" id="ENSSSCP00015017572.1"/>
    </source>
</evidence>
<name>A0A8D0NE27_PIG</name>